<comment type="caution">
    <text evidence="2">The sequence shown here is derived from an EMBL/GenBank/DDBJ whole genome shotgun (WGS) entry which is preliminary data.</text>
</comment>
<dbReference type="AlphaFoldDB" id="A0AAN6DVK4"/>
<evidence type="ECO:0000256" key="1">
    <source>
        <dbReference type="SAM" id="MobiDB-lite"/>
    </source>
</evidence>
<feature type="region of interest" description="Disordered" evidence="1">
    <location>
        <begin position="172"/>
        <end position="228"/>
    </location>
</feature>
<evidence type="ECO:0000313" key="3">
    <source>
        <dbReference type="Proteomes" id="UP001203852"/>
    </source>
</evidence>
<gene>
    <name evidence="2" type="ORF">EDD36DRAFT_235896</name>
</gene>
<name>A0AAN6DVK4_9EURO</name>
<dbReference type="EMBL" id="MU404354">
    <property type="protein sequence ID" value="KAI1612402.1"/>
    <property type="molecule type" value="Genomic_DNA"/>
</dbReference>
<protein>
    <submittedName>
        <fullName evidence="2">Uncharacterized protein</fullName>
    </submittedName>
</protein>
<accession>A0AAN6DVK4</accession>
<evidence type="ECO:0000313" key="2">
    <source>
        <dbReference type="EMBL" id="KAI1612402.1"/>
    </source>
</evidence>
<keyword evidence="3" id="KW-1185">Reference proteome</keyword>
<reference evidence="2" key="1">
    <citation type="journal article" date="2022" name="bioRxiv">
        <title>Deciphering the potential niche of two novel black yeast fungi from a biological soil crust based on their genomes, phenotypes, and melanin regulation.</title>
        <authorList>
            <consortium name="DOE Joint Genome Institute"/>
            <person name="Carr E.C."/>
            <person name="Barton Q."/>
            <person name="Grambo S."/>
            <person name="Sullivan M."/>
            <person name="Renfro C.M."/>
            <person name="Kuo A."/>
            <person name="Pangilinan J."/>
            <person name="Lipzen A."/>
            <person name="Keymanesh K."/>
            <person name="Savage E."/>
            <person name="Barry K."/>
            <person name="Grigoriev I.V."/>
            <person name="Riekhof W.R."/>
            <person name="Harris S.S."/>
        </authorList>
    </citation>
    <scope>NUCLEOTIDE SEQUENCE</scope>
    <source>
        <strain evidence="2">JF 03-4F</strain>
    </source>
</reference>
<proteinExistence type="predicted"/>
<organism evidence="2 3">
    <name type="scientific">Exophiala viscosa</name>
    <dbReference type="NCBI Taxonomy" id="2486360"/>
    <lineage>
        <taxon>Eukaryota</taxon>
        <taxon>Fungi</taxon>
        <taxon>Dikarya</taxon>
        <taxon>Ascomycota</taxon>
        <taxon>Pezizomycotina</taxon>
        <taxon>Eurotiomycetes</taxon>
        <taxon>Chaetothyriomycetidae</taxon>
        <taxon>Chaetothyriales</taxon>
        <taxon>Herpotrichiellaceae</taxon>
        <taxon>Exophiala</taxon>
    </lineage>
</organism>
<dbReference type="Proteomes" id="UP001203852">
    <property type="component" value="Unassembled WGS sequence"/>
</dbReference>
<sequence>MCQLFIPICPLVLHSSTYPHDPNVHDVQLKPAADAKLLLVYLTKQPDMGLLSSEVLNQARMKPKAWEKAKLYNRTTWHTCPCFFKSVSILHPAQGHSKPAMRPSLPTCEGCSKAAELLRPCRLGGLAVPRFVTSPFYERCTFSPVKGVLERGRHHTERFGYLAPLTGRQYGSQTQMRSGLPDGFIGDASTQRQRVRDEYHYRSLNSRPTQNDSRRETTRPFLPQTSNFQHDLDSYLAETYGKTGKEDRKTL</sequence>